<dbReference type="Proteomes" id="UP001198893">
    <property type="component" value="Unassembled WGS sequence"/>
</dbReference>
<organism evidence="18 19">
    <name type="scientific">Roseburia amylophila</name>
    <dbReference type="NCBI Taxonomy" id="2981794"/>
    <lineage>
        <taxon>Bacteria</taxon>
        <taxon>Bacillati</taxon>
        <taxon>Bacillota</taxon>
        <taxon>Clostridia</taxon>
        <taxon>Lachnospirales</taxon>
        <taxon>Lachnospiraceae</taxon>
        <taxon>Roseburia</taxon>
    </lineage>
</organism>
<keyword evidence="13 17" id="KW-0961">Cell wall biogenesis/degradation</keyword>
<evidence type="ECO:0000256" key="16">
    <source>
        <dbReference type="ARBA" id="ARBA00047594"/>
    </source>
</evidence>
<reference evidence="18" key="1">
    <citation type="submission" date="2021-10" db="EMBL/GenBank/DDBJ databases">
        <title>Anaerobic single-cell dispensing facilitates the cultivation of human gut bacteria.</title>
        <authorList>
            <person name="Afrizal A."/>
        </authorList>
    </citation>
    <scope>NUCLEOTIDE SEQUENCE</scope>
    <source>
        <strain evidence="18">CLA-AA-H204</strain>
    </source>
</reference>
<dbReference type="GO" id="GO:0046677">
    <property type="term" value="P:response to antibiotic"/>
    <property type="evidence" value="ECO:0007669"/>
    <property type="project" value="UniProtKB-UniRule"/>
</dbReference>
<evidence type="ECO:0000256" key="17">
    <source>
        <dbReference type="HAMAP-Rule" id="MF_01006"/>
    </source>
</evidence>
<protein>
    <recommendedName>
        <fullName evidence="4 17">Undecaprenyl-diphosphatase</fullName>
        <ecNumber evidence="3 17">3.6.1.27</ecNumber>
    </recommendedName>
    <alternativeName>
        <fullName evidence="15 17">Bacitracin resistance protein</fullName>
    </alternativeName>
    <alternativeName>
        <fullName evidence="14 17">Undecaprenyl pyrophosphate phosphatase</fullName>
    </alternativeName>
</protein>
<comment type="catalytic activity">
    <reaction evidence="16 17">
        <text>di-trans,octa-cis-undecaprenyl diphosphate + H2O = di-trans,octa-cis-undecaprenyl phosphate + phosphate + H(+)</text>
        <dbReference type="Rhea" id="RHEA:28094"/>
        <dbReference type="ChEBI" id="CHEBI:15377"/>
        <dbReference type="ChEBI" id="CHEBI:15378"/>
        <dbReference type="ChEBI" id="CHEBI:43474"/>
        <dbReference type="ChEBI" id="CHEBI:58405"/>
        <dbReference type="ChEBI" id="CHEBI:60392"/>
        <dbReference type="EC" id="3.6.1.27"/>
    </reaction>
</comment>
<keyword evidence="12 17" id="KW-0046">Antibiotic resistance</keyword>
<evidence type="ECO:0000256" key="3">
    <source>
        <dbReference type="ARBA" id="ARBA00012374"/>
    </source>
</evidence>
<evidence type="ECO:0000256" key="8">
    <source>
        <dbReference type="ARBA" id="ARBA00022960"/>
    </source>
</evidence>
<keyword evidence="7 17" id="KW-0378">Hydrolase</keyword>
<evidence type="ECO:0000256" key="10">
    <source>
        <dbReference type="ARBA" id="ARBA00022989"/>
    </source>
</evidence>
<evidence type="ECO:0000256" key="2">
    <source>
        <dbReference type="ARBA" id="ARBA00010621"/>
    </source>
</evidence>
<evidence type="ECO:0000313" key="19">
    <source>
        <dbReference type="Proteomes" id="UP001198893"/>
    </source>
</evidence>
<dbReference type="GO" id="GO:0009252">
    <property type="term" value="P:peptidoglycan biosynthetic process"/>
    <property type="evidence" value="ECO:0007669"/>
    <property type="project" value="UniProtKB-KW"/>
</dbReference>
<keyword evidence="6 17" id="KW-0812">Transmembrane</keyword>
<comment type="subcellular location">
    <subcellularLocation>
        <location evidence="1 17">Cell membrane</location>
        <topology evidence="1 17">Multi-pass membrane protein</topology>
    </subcellularLocation>
</comment>
<evidence type="ECO:0000256" key="6">
    <source>
        <dbReference type="ARBA" id="ARBA00022692"/>
    </source>
</evidence>
<dbReference type="GO" id="GO:0005886">
    <property type="term" value="C:plasma membrane"/>
    <property type="evidence" value="ECO:0007669"/>
    <property type="project" value="UniProtKB-SubCell"/>
</dbReference>
<evidence type="ECO:0000256" key="4">
    <source>
        <dbReference type="ARBA" id="ARBA00021581"/>
    </source>
</evidence>
<feature type="transmembrane region" description="Helical" evidence="17">
    <location>
        <begin position="107"/>
        <end position="125"/>
    </location>
</feature>
<dbReference type="PANTHER" id="PTHR30622:SF2">
    <property type="entry name" value="UNDECAPRENYL-DIPHOSPHATASE"/>
    <property type="match status" value="1"/>
</dbReference>
<keyword evidence="9 17" id="KW-0573">Peptidoglycan synthesis</keyword>
<keyword evidence="5 17" id="KW-1003">Cell membrane</keyword>
<evidence type="ECO:0000256" key="12">
    <source>
        <dbReference type="ARBA" id="ARBA00023251"/>
    </source>
</evidence>
<evidence type="ECO:0000256" key="5">
    <source>
        <dbReference type="ARBA" id="ARBA00022475"/>
    </source>
</evidence>
<feature type="transmembrane region" description="Helical" evidence="17">
    <location>
        <begin position="239"/>
        <end position="257"/>
    </location>
</feature>
<dbReference type="GO" id="GO:0050380">
    <property type="term" value="F:undecaprenyl-diphosphatase activity"/>
    <property type="evidence" value="ECO:0007669"/>
    <property type="project" value="UniProtKB-UniRule"/>
</dbReference>
<evidence type="ECO:0000256" key="15">
    <source>
        <dbReference type="ARBA" id="ARBA00032932"/>
    </source>
</evidence>
<comment type="miscellaneous">
    <text evidence="17">Bacitracin is thought to be involved in the inhibition of peptidoglycan synthesis by sequestering undecaprenyl diphosphate, thereby reducing the pool of lipid carrier available.</text>
</comment>
<dbReference type="EC" id="3.6.1.27" evidence="3 17"/>
<dbReference type="InterPro" id="IPR003824">
    <property type="entry name" value="UppP"/>
</dbReference>
<evidence type="ECO:0000256" key="11">
    <source>
        <dbReference type="ARBA" id="ARBA00023136"/>
    </source>
</evidence>
<evidence type="ECO:0000313" key="18">
    <source>
        <dbReference type="EMBL" id="MCC2241059.1"/>
    </source>
</evidence>
<feature type="transmembrane region" description="Helical" evidence="17">
    <location>
        <begin position="209"/>
        <end position="227"/>
    </location>
</feature>
<accession>A0AAW4WK36</accession>
<keyword evidence="10 17" id="KW-1133">Transmembrane helix</keyword>
<gene>
    <name evidence="17" type="primary">uppP</name>
    <name evidence="18" type="ORF">LKD47_01915</name>
</gene>
<feature type="transmembrane region" description="Helical" evidence="17">
    <location>
        <begin position="40"/>
        <end position="60"/>
    </location>
</feature>
<dbReference type="Pfam" id="PF02673">
    <property type="entry name" value="BacA"/>
    <property type="match status" value="1"/>
</dbReference>
<comment type="function">
    <text evidence="17">Catalyzes the dephosphorylation of undecaprenyl diphosphate (UPP). Confers resistance to bacitracin.</text>
</comment>
<dbReference type="EMBL" id="JAJEQW010000001">
    <property type="protein sequence ID" value="MCC2241059.1"/>
    <property type="molecule type" value="Genomic_DNA"/>
</dbReference>
<dbReference type="AlphaFoldDB" id="A0AAW4WK36"/>
<dbReference type="HAMAP" id="MF_01006">
    <property type="entry name" value="Undec_diphosphatase"/>
    <property type="match status" value="1"/>
</dbReference>
<evidence type="ECO:0000256" key="13">
    <source>
        <dbReference type="ARBA" id="ARBA00023316"/>
    </source>
</evidence>
<comment type="caution">
    <text evidence="18">The sequence shown here is derived from an EMBL/GenBank/DDBJ whole genome shotgun (WGS) entry which is preliminary data.</text>
</comment>
<dbReference type="RefSeq" id="WP_022243782.1">
    <property type="nucleotide sequence ID" value="NZ_JAJEQW010000001.1"/>
</dbReference>
<dbReference type="GO" id="GO:0008360">
    <property type="term" value="P:regulation of cell shape"/>
    <property type="evidence" value="ECO:0007669"/>
    <property type="project" value="UniProtKB-KW"/>
</dbReference>
<dbReference type="GO" id="GO:0071555">
    <property type="term" value="P:cell wall organization"/>
    <property type="evidence" value="ECO:0007669"/>
    <property type="project" value="UniProtKB-KW"/>
</dbReference>
<proteinExistence type="inferred from homology"/>
<comment type="similarity">
    <text evidence="2 17">Belongs to the UppP family.</text>
</comment>
<feature type="transmembrane region" description="Helical" evidence="17">
    <location>
        <begin position="131"/>
        <end position="153"/>
    </location>
</feature>
<sequence length="290" mass="31701">MSLLQSVLLGLIQGLTEFLPVSSSGHLAIFKQFFQIETGGMFFDILLHIGTLIAVFIVYYKDIFRMIKEGFAIIGDSFVNVATFFKRVITKEDLPYRKIVHNSYRKFVMLVIVSTIPTGIIGIAAKDLVSAAEQILLVPGICLIITAVLLFIADRIPDGGKTPKQVTYTNAFLIGISQGIATMPGLSRSGTTITACLSTGMTRKFAVKYSFIMSIPAILGALVVEIKDVEFAALQSADVLNYIVGTLVAAVVGYICIKTMLVVVRKKKFTIFSIYCLIMGLVSIGGYFYM</sequence>
<evidence type="ECO:0000256" key="7">
    <source>
        <dbReference type="ARBA" id="ARBA00022801"/>
    </source>
</evidence>
<evidence type="ECO:0000256" key="14">
    <source>
        <dbReference type="ARBA" id="ARBA00032707"/>
    </source>
</evidence>
<evidence type="ECO:0000256" key="1">
    <source>
        <dbReference type="ARBA" id="ARBA00004651"/>
    </source>
</evidence>
<evidence type="ECO:0000256" key="9">
    <source>
        <dbReference type="ARBA" id="ARBA00022984"/>
    </source>
</evidence>
<keyword evidence="11 17" id="KW-0472">Membrane</keyword>
<dbReference type="PANTHER" id="PTHR30622">
    <property type="entry name" value="UNDECAPRENYL-DIPHOSPHATASE"/>
    <property type="match status" value="1"/>
</dbReference>
<feature type="transmembrane region" description="Helical" evidence="17">
    <location>
        <begin position="269"/>
        <end position="289"/>
    </location>
</feature>
<keyword evidence="8 17" id="KW-0133">Cell shape</keyword>
<name>A0AAW4WK36_9FIRM</name>